<comment type="caution">
    <text evidence="2">The sequence shown here is derived from an EMBL/GenBank/DDBJ whole genome shotgun (WGS) entry which is preliminary data.</text>
</comment>
<dbReference type="Proteomes" id="UP001589783">
    <property type="component" value="Unassembled WGS sequence"/>
</dbReference>
<keyword evidence="2" id="KW-0012">Acyltransferase</keyword>
<proteinExistence type="predicted"/>
<sequence length="153" mass="15992">MGSRCYIDASGTVIIQAYASIGGNRCLLQSHEPDFRTMEQTVGRIVVGHHSLVATQATMLCGARLPAKSTLAAGATMMAARPGVEMGSGLYVGNPARYVGNQTGWAGDEDPLWMTRTVRDMTALRVADAQGVSGEDVVGDPTPEPAPSLRGAS</sequence>
<accession>A0ABV6H5U1</accession>
<protein>
    <submittedName>
        <fullName evidence="2">Acyltransferase</fullName>
    </submittedName>
</protein>
<keyword evidence="3" id="KW-1185">Reference proteome</keyword>
<evidence type="ECO:0000313" key="3">
    <source>
        <dbReference type="Proteomes" id="UP001589783"/>
    </source>
</evidence>
<dbReference type="GO" id="GO:0016746">
    <property type="term" value="F:acyltransferase activity"/>
    <property type="evidence" value="ECO:0007669"/>
    <property type="project" value="UniProtKB-KW"/>
</dbReference>
<reference evidence="2 3" key="1">
    <citation type="submission" date="2024-09" db="EMBL/GenBank/DDBJ databases">
        <authorList>
            <person name="Sun Q."/>
            <person name="Mori K."/>
        </authorList>
    </citation>
    <scope>NUCLEOTIDE SEQUENCE [LARGE SCALE GENOMIC DNA]</scope>
    <source>
        <strain evidence="2 3">CCM 7957</strain>
    </source>
</reference>
<dbReference type="EMBL" id="JBHLWV010000012">
    <property type="protein sequence ID" value="MFC0313949.1"/>
    <property type="molecule type" value="Genomic_DNA"/>
</dbReference>
<dbReference type="Gene3D" id="2.160.10.10">
    <property type="entry name" value="Hexapeptide repeat proteins"/>
    <property type="match status" value="1"/>
</dbReference>
<keyword evidence="2" id="KW-0808">Transferase</keyword>
<organism evidence="2 3">
    <name type="scientific">Gordonia phosphorivorans</name>
    <dbReference type="NCBI Taxonomy" id="1056982"/>
    <lineage>
        <taxon>Bacteria</taxon>
        <taxon>Bacillati</taxon>
        <taxon>Actinomycetota</taxon>
        <taxon>Actinomycetes</taxon>
        <taxon>Mycobacteriales</taxon>
        <taxon>Gordoniaceae</taxon>
        <taxon>Gordonia</taxon>
    </lineage>
</organism>
<evidence type="ECO:0000313" key="2">
    <source>
        <dbReference type="EMBL" id="MFC0313949.1"/>
    </source>
</evidence>
<name>A0ABV6H5U1_9ACTN</name>
<dbReference type="RefSeq" id="WP_382361092.1">
    <property type="nucleotide sequence ID" value="NZ_JBHLWV010000012.1"/>
</dbReference>
<feature type="region of interest" description="Disordered" evidence="1">
    <location>
        <begin position="130"/>
        <end position="153"/>
    </location>
</feature>
<evidence type="ECO:0000256" key="1">
    <source>
        <dbReference type="SAM" id="MobiDB-lite"/>
    </source>
</evidence>
<dbReference type="InterPro" id="IPR011004">
    <property type="entry name" value="Trimer_LpxA-like_sf"/>
</dbReference>
<dbReference type="SUPFAM" id="SSF51161">
    <property type="entry name" value="Trimeric LpxA-like enzymes"/>
    <property type="match status" value="1"/>
</dbReference>
<gene>
    <name evidence="2" type="ORF">ACFFJD_03655</name>
</gene>